<keyword evidence="4 9" id="KW-0269">Exonuclease</keyword>
<accession>A0A1W2G8K1</accession>
<evidence type="ECO:0000259" key="8">
    <source>
        <dbReference type="SMART" id="SM00474"/>
    </source>
</evidence>
<dbReference type="InterPro" id="IPR036397">
    <property type="entry name" value="RNaseH_sf"/>
</dbReference>
<reference evidence="9 10" key="1">
    <citation type="submission" date="2017-04" db="EMBL/GenBank/DDBJ databases">
        <authorList>
            <person name="Afonso C.L."/>
            <person name="Miller P.J."/>
            <person name="Scott M.A."/>
            <person name="Spackman E."/>
            <person name="Goraichik I."/>
            <person name="Dimitrov K.M."/>
            <person name="Suarez D.L."/>
            <person name="Swayne D.E."/>
        </authorList>
    </citation>
    <scope>NUCLEOTIDE SEQUENCE [LARGE SCALE GENOMIC DNA]</scope>
    <source>
        <strain evidence="9 10">DSM 26133</strain>
    </source>
</reference>
<protein>
    <recommendedName>
        <fullName evidence="6">3'-5' exonuclease</fullName>
    </recommendedName>
    <alternativeName>
        <fullName evidence="7">Werner Syndrome-like exonuclease</fullName>
    </alternativeName>
</protein>
<evidence type="ECO:0000256" key="5">
    <source>
        <dbReference type="ARBA" id="ARBA00022842"/>
    </source>
</evidence>
<keyword evidence="1" id="KW-0540">Nuclease</keyword>
<evidence type="ECO:0000313" key="10">
    <source>
        <dbReference type="Proteomes" id="UP000192472"/>
    </source>
</evidence>
<feature type="domain" description="3'-5' exonuclease" evidence="8">
    <location>
        <begin position="23"/>
        <end position="192"/>
    </location>
</feature>
<evidence type="ECO:0000313" key="9">
    <source>
        <dbReference type="EMBL" id="SMD32931.1"/>
    </source>
</evidence>
<dbReference type="PANTHER" id="PTHR13620:SF109">
    <property type="entry name" value="3'-5' EXONUCLEASE"/>
    <property type="match status" value="1"/>
</dbReference>
<dbReference type="GO" id="GO:0006139">
    <property type="term" value="P:nucleobase-containing compound metabolic process"/>
    <property type="evidence" value="ECO:0007669"/>
    <property type="project" value="InterPro"/>
</dbReference>
<evidence type="ECO:0000256" key="2">
    <source>
        <dbReference type="ARBA" id="ARBA00022723"/>
    </source>
</evidence>
<evidence type="ECO:0000256" key="3">
    <source>
        <dbReference type="ARBA" id="ARBA00022801"/>
    </source>
</evidence>
<dbReference type="Proteomes" id="UP000192472">
    <property type="component" value="Unassembled WGS sequence"/>
</dbReference>
<name>A0A1W2G8K1_REIFA</name>
<dbReference type="InterPro" id="IPR051132">
    <property type="entry name" value="3-5_Exonuclease_domain"/>
</dbReference>
<keyword evidence="2" id="KW-0479">Metal-binding</keyword>
<dbReference type="RefSeq" id="WP_084371565.1">
    <property type="nucleotide sequence ID" value="NZ_FWYF01000001.1"/>
</dbReference>
<dbReference type="PANTHER" id="PTHR13620">
    <property type="entry name" value="3-5 EXONUCLEASE"/>
    <property type="match status" value="1"/>
</dbReference>
<dbReference type="InterPro" id="IPR002562">
    <property type="entry name" value="3'-5'_exonuclease_dom"/>
</dbReference>
<proteinExistence type="predicted"/>
<sequence>MKIRKITKQEVNELPLMKYEGECQIIDDESQVKEAVEACKKASILGFDTETKPAFRKGESYPVALLQLSLPNMAYLFRLNKISLSEDIVSLFEDPKIKIVGIGIRDDIKDLQKLRKFKPHGFVDLNELGAKLGFESIGARNYAGMFMNHRISKSQQVSNWENEELTESQISYAATDAWICLDIYSKMMEIKAKAE</sequence>
<dbReference type="CDD" id="cd06141">
    <property type="entry name" value="WRN_exo"/>
    <property type="match status" value="1"/>
</dbReference>
<dbReference type="SUPFAM" id="SSF53098">
    <property type="entry name" value="Ribonuclease H-like"/>
    <property type="match status" value="1"/>
</dbReference>
<keyword evidence="3" id="KW-0378">Hydrolase</keyword>
<dbReference type="InterPro" id="IPR012337">
    <property type="entry name" value="RNaseH-like_sf"/>
</dbReference>
<evidence type="ECO:0000256" key="4">
    <source>
        <dbReference type="ARBA" id="ARBA00022839"/>
    </source>
</evidence>
<dbReference type="STRING" id="692418.SAMN04488029_1291"/>
<dbReference type="GO" id="GO:0008408">
    <property type="term" value="F:3'-5' exonuclease activity"/>
    <property type="evidence" value="ECO:0007669"/>
    <property type="project" value="InterPro"/>
</dbReference>
<dbReference type="AlphaFoldDB" id="A0A1W2G8K1"/>
<dbReference type="SMART" id="SM00474">
    <property type="entry name" value="35EXOc"/>
    <property type="match status" value="1"/>
</dbReference>
<dbReference type="OrthoDB" id="9793333at2"/>
<organism evidence="9 10">
    <name type="scientific">Reichenbachiella faecimaris</name>
    <dbReference type="NCBI Taxonomy" id="692418"/>
    <lineage>
        <taxon>Bacteria</taxon>
        <taxon>Pseudomonadati</taxon>
        <taxon>Bacteroidota</taxon>
        <taxon>Cytophagia</taxon>
        <taxon>Cytophagales</taxon>
        <taxon>Reichenbachiellaceae</taxon>
        <taxon>Reichenbachiella</taxon>
    </lineage>
</organism>
<keyword evidence="5" id="KW-0460">Magnesium</keyword>
<dbReference type="GO" id="GO:0046872">
    <property type="term" value="F:metal ion binding"/>
    <property type="evidence" value="ECO:0007669"/>
    <property type="project" value="UniProtKB-KW"/>
</dbReference>
<keyword evidence="10" id="KW-1185">Reference proteome</keyword>
<dbReference type="GO" id="GO:0003676">
    <property type="term" value="F:nucleic acid binding"/>
    <property type="evidence" value="ECO:0007669"/>
    <property type="project" value="InterPro"/>
</dbReference>
<evidence type="ECO:0000256" key="7">
    <source>
        <dbReference type="ARBA" id="ARBA00042761"/>
    </source>
</evidence>
<gene>
    <name evidence="9" type="ORF">SAMN04488029_1291</name>
</gene>
<dbReference type="EMBL" id="FWYF01000001">
    <property type="protein sequence ID" value="SMD32931.1"/>
    <property type="molecule type" value="Genomic_DNA"/>
</dbReference>
<dbReference type="Pfam" id="PF01612">
    <property type="entry name" value="DNA_pol_A_exo1"/>
    <property type="match status" value="1"/>
</dbReference>
<dbReference type="Gene3D" id="3.30.420.10">
    <property type="entry name" value="Ribonuclease H-like superfamily/Ribonuclease H"/>
    <property type="match status" value="1"/>
</dbReference>
<evidence type="ECO:0000256" key="1">
    <source>
        <dbReference type="ARBA" id="ARBA00022722"/>
    </source>
</evidence>
<evidence type="ECO:0000256" key="6">
    <source>
        <dbReference type="ARBA" id="ARBA00040531"/>
    </source>
</evidence>